<organism evidence="1 2">
    <name type="scientific">Colletotrichum truncatum</name>
    <name type="common">Anthracnose fungus</name>
    <name type="synonym">Colletotrichum capsici</name>
    <dbReference type="NCBI Taxonomy" id="5467"/>
    <lineage>
        <taxon>Eukaryota</taxon>
        <taxon>Fungi</taxon>
        <taxon>Dikarya</taxon>
        <taxon>Ascomycota</taxon>
        <taxon>Pezizomycotina</taxon>
        <taxon>Sordariomycetes</taxon>
        <taxon>Hypocreomycetidae</taxon>
        <taxon>Glomerellales</taxon>
        <taxon>Glomerellaceae</taxon>
        <taxon>Colletotrichum</taxon>
        <taxon>Colletotrichum truncatum species complex</taxon>
    </lineage>
</organism>
<proteinExistence type="predicted"/>
<reference evidence="1 2" key="1">
    <citation type="journal article" date="2020" name="Phytopathology">
        <title>Genome Sequence Resources of Colletotrichum truncatum, C. plurivorum, C. musicola, and C. sojae: Four Species Pathogenic to Soybean (Glycine max).</title>
        <authorList>
            <person name="Rogerio F."/>
            <person name="Boufleur T.R."/>
            <person name="Ciampi-Guillardi M."/>
            <person name="Sukno S.A."/>
            <person name="Thon M.R."/>
            <person name="Massola Junior N.S."/>
            <person name="Baroncelli R."/>
        </authorList>
    </citation>
    <scope>NUCLEOTIDE SEQUENCE [LARGE SCALE GENOMIC DNA]</scope>
    <source>
        <strain evidence="1 2">CMES1059</strain>
    </source>
</reference>
<protein>
    <submittedName>
        <fullName evidence="1">3-oxo-5-alpha-steroid 4-dehydrogenase</fullName>
    </submittedName>
</protein>
<accession>A0ACC3YIL9</accession>
<evidence type="ECO:0000313" key="1">
    <source>
        <dbReference type="EMBL" id="KAL0931735.1"/>
    </source>
</evidence>
<dbReference type="EMBL" id="VUJX02000009">
    <property type="protein sequence ID" value="KAL0931735.1"/>
    <property type="molecule type" value="Genomic_DNA"/>
</dbReference>
<dbReference type="Proteomes" id="UP000805649">
    <property type="component" value="Unassembled WGS sequence"/>
</dbReference>
<evidence type="ECO:0000313" key="2">
    <source>
        <dbReference type="Proteomes" id="UP000805649"/>
    </source>
</evidence>
<sequence length="333" mass="37186">MASLMATLDALSALSPAQWCQIFFSLSSAAVLAIQIIPKAAQHALLDYGARSPVGTDDQMKEGGPKATNWFNDFIKATASIGQIPHAWFMHFYVASIAGSAFWAYEFIRDGPAFRFIAARQAQSGSPAMSLEQTILVWVLMALQGSRRLYECFFVTKPGSSKMWFVHWLLGLGFYICMSVSVWVDGSGKFSQPCHHQQLPLTFQASLQGASGLNTGSLLSFTPTLGTAVYFYGWVNQHWCHKHLASLRKYSLPDQGLFRYIVCPHYTCECILYLGLAITAAPEGQWVNRTLLCAFWFIVVNLGTTADGTKQWYAHKFGAEKVAHKWKMIPFFF</sequence>
<comment type="caution">
    <text evidence="1">The sequence shown here is derived from an EMBL/GenBank/DDBJ whole genome shotgun (WGS) entry which is preliminary data.</text>
</comment>
<name>A0ACC3YIL9_COLTU</name>
<gene>
    <name evidence="1" type="ORF">CTRU02_212688</name>
</gene>
<keyword evidence="2" id="KW-1185">Reference proteome</keyword>